<gene>
    <name evidence="2" type="ORF">E3J62_01255</name>
</gene>
<organism evidence="2 3">
    <name type="scientific">candidate division TA06 bacterium</name>
    <dbReference type="NCBI Taxonomy" id="2250710"/>
    <lineage>
        <taxon>Bacteria</taxon>
        <taxon>Bacteria division TA06</taxon>
    </lineage>
</organism>
<dbReference type="AlphaFoldDB" id="A0A523UY76"/>
<dbReference type="PROSITE" id="PS50967">
    <property type="entry name" value="HRDC"/>
    <property type="match status" value="1"/>
</dbReference>
<protein>
    <recommendedName>
        <fullName evidence="1">HRDC domain-containing protein</fullName>
    </recommendedName>
</protein>
<comment type="caution">
    <text evidence="2">The sequence shown here is derived from an EMBL/GenBank/DDBJ whole genome shotgun (WGS) entry which is preliminary data.</text>
</comment>
<evidence type="ECO:0000313" key="2">
    <source>
        <dbReference type="EMBL" id="TET47485.1"/>
    </source>
</evidence>
<evidence type="ECO:0000313" key="3">
    <source>
        <dbReference type="Proteomes" id="UP000315525"/>
    </source>
</evidence>
<dbReference type="Pfam" id="PF00570">
    <property type="entry name" value="HRDC"/>
    <property type="match status" value="1"/>
</dbReference>
<sequence>MLESISETRRDSEIVEGFHIPPQETISLSPKEHRTVLERVRPKRKETPQTEHEAREYYSSVLRKLRWVIADDKRIPNFAVLYNKTIESMLDSPPSTLEELLSLPEFKRNRSNIKGYEPVILEILHEFMELITKLKKCHESDT</sequence>
<dbReference type="EMBL" id="SOJN01000019">
    <property type="protein sequence ID" value="TET47485.1"/>
    <property type="molecule type" value="Genomic_DNA"/>
</dbReference>
<reference evidence="2 3" key="1">
    <citation type="submission" date="2019-03" db="EMBL/GenBank/DDBJ databases">
        <title>Metabolic potential of uncultured bacteria and archaea associated with petroleum seepage in deep-sea sediments.</title>
        <authorList>
            <person name="Dong X."/>
            <person name="Hubert C."/>
        </authorList>
    </citation>
    <scope>NUCLEOTIDE SEQUENCE [LARGE SCALE GENOMIC DNA]</scope>
    <source>
        <strain evidence="2">E44_bin18</strain>
    </source>
</reference>
<dbReference type="InterPro" id="IPR044876">
    <property type="entry name" value="HRDC_dom_sf"/>
</dbReference>
<dbReference type="InterPro" id="IPR010997">
    <property type="entry name" value="HRDC-like_sf"/>
</dbReference>
<dbReference type="Proteomes" id="UP000315525">
    <property type="component" value="Unassembled WGS sequence"/>
</dbReference>
<dbReference type="InterPro" id="IPR002121">
    <property type="entry name" value="HRDC_dom"/>
</dbReference>
<evidence type="ECO:0000259" key="1">
    <source>
        <dbReference type="PROSITE" id="PS50967"/>
    </source>
</evidence>
<feature type="domain" description="HRDC" evidence="1">
    <location>
        <begin position="52"/>
        <end position="134"/>
    </location>
</feature>
<name>A0A523UY76_UNCT6</name>
<dbReference type="SUPFAM" id="SSF47819">
    <property type="entry name" value="HRDC-like"/>
    <property type="match status" value="1"/>
</dbReference>
<dbReference type="GO" id="GO:0000166">
    <property type="term" value="F:nucleotide binding"/>
    <property type="evidence" value="ECO:0007669"/>
    <property type="project" value="InterPro"/>
</dbReference>
<dbReference type="GO" id="GO:0003676">
    <property type="term" value="F:nucleic acid binding"/>
    <property type="evidence" value="ECO:0007669"/>
    <property type="project" value="InterPro"/>
</dbReference>
<proteinExistence type="predicted"/>
<dbReference type="Gene3D" id="1.10.150.80">
    <property type="entry name" value="HRDC domain"/>
    <property type="match status" value="1"/>
</dbReference>
<accession>A0A523UY76</accession>